<keyword evidence="7" id="KW-0315">Glutamine amidotransferase</keyword>
<evidence type="ECO:0000256" key="2">
    <source>
        <dbReference type="ARBA" id="ARBA00007533"/>
    </source>
</evidence>
<dbReference type="InterPro" id="IPR004468">
    <property type="entry name" value="CTP_synthase"/>
</dbReference>
<evidence type="ECO:0000256" key="5">
    <source>
        <dbReference type="ARBA" id="ARBA00022741"/>
    </source>
</evidence>
<dbReference type="InterPro" id="IPR029062">
    <property type="entry name" value="Class_I_gatase-like"/>
</dbReference>
<dbReference type="GO" id="GO:0042802">
    <property type="term" value="F:identical protein binding"/>
    <property type="evidence" value="ECO:0007669"/>
    <property type="project" value="TreeGrafter"/>
</dbReference>
<keyword evidence="4" id="KW-0436">Ligase</keyword>
<feature type="non-terminal residue" evidence="11">
    <location>
        <position position="1"/>
    </location>
</feature>
<dbReference type="GO" id="GO:0005829">
    <property type="term" value="C:cytosol"/>
    <property type="evidence" value="ECO:0007669"/>
    <property type="project" value="TreeGrafter"/>
</dbReference>
<evidence type="ECO:0000256" key="3">
    <source>
        <dbReference type="ARBA" id="ARBA00012291"/>
    </source>
</evidence>
<evidence type="ECO:0000256" key="6">
    <source>
        <dbReference type="ARBA" id="ARBA00022840"/>
    </source>
</evidence>
<dbReference type="GO" id="GO:0003883">
    <property type="term" value="F:CTP synthase activity"/>
    <property type="evidence" value="ECO:0007669"/>
    <property type="project" value="UniProtKB-EC"/>
</dbReference>
<name>X1L499_9ZZZZ</name>
<dbReference type="EMBL" id="BARV01006502">
    <property type="protein sequence ID" value="GAI13803.1"/>
    <property type="molecule type" value="Genomic_DNA"/>
</dbReference>
<evidence type="ECO:0000256" key="8">
    <source>
        <dbReference type="ARBA" id="ARBA00022975"/>
    </source>
</evidence>
<protein>
    <recommendedName>
        <fullName evidence="3">CTP synthase (glutamine hydrolyzing)</fullName>
        <ecNumber evidence="3">6.3.4.2</ecNumber>
    </recommendedName>
</protein>
<dbReference type="UniPathway" id="UPA00159">
    <property type="reaction ID" value="UER00277"/>
</dbReference>
<keyword evidence="8" id="KW-0665">Pyrimidine biosynthesis</keyword>
<evidence type="ECO:0000256" key="1">
    <source>
        <dbReference type="ARBA" id="ARBA00005171"/>
    </source>
</evidence>
<evidence type="ECO:0000259" key="10">
    <source>
        <dbReference type="Pfam" id="PF00117"/>
    </source>
</evidence>
<dbReference type="SUPFAM" id="SSF52317">
    <property type="entry name" value="Class I glutamine amidotransferase-like"/>
    <property type="match status" value="1"/>
</dbReference>
<dbReference type="Pfam" id="PF00117">
    <property type="entry name" value="GATase"/>
    <property type="match status" value="1"/>
</dbReference>
<organism evidence="11">
    <name type="scientific">marine sediment metagenome</name>
    <dbReference type="NCBI Taxonomy" id="412755"/>
    <lineage>
        <taxon>unclassified sequences</taxon>
        <taxon>metagenomes</taxon>
        <taxon>ecological metagenomes</taxon>
    </lineage>
</organism>
<dbReference type="PANTHER" id="PTHR11550:SF0">
    <property type="entry name" value="CTP SYNTHASE-RELATED"/>
    <property type="match status" value="1"/>
</dbReference>
<proteinExistence type="inferred from homology"/>
<reference evidence="11" key="1">
    <citation type="journal article" date="2014" name="Front. Microbiol.">
        <title>High frequency of phylogenetically diverse reductive dehalogenase-homologous genes in deep subseafloor sedimentary metagenomes.</title>
        <authorList>
            <person name="Kawai M."/>
            <person name="Futagami T."/>
            <person name="Toyoda A."/>
            <person name="Takaki Y."/>
            <person name="Nishi S."/>
            <person name="Hori S."/>
            <person name="Arai W."/>
            <person name="Tsubouchi T."/>
            <person name="Morono Y."/>
            <person name="Uchiyama I."/>
            <person name="Ito T."/>
            <person name="Fujiyama A."/>
            <person name="Inagaki F."/>
            <person name="Takami H."/>
        </authorList>
    </citation>
    <scope>NUCLEOTIDE SEQUENCE</scope>
    <source>
        <strain evidence="11">Expedition CK06-06</strain>
    </source>
</reference>
<dbReference type="GO" id="GO:0044210">
    <property type="term" value="P:'de novo' CTP biosynthetic process"/>
    <property type="evidence" value="ECO:0007669"/>
    <property type="project" value="UniProtKB-UniPathway"/>
</dbReference>
<evidence type="ECO:0000256" key="4">
    <source>
        <dbReference type="ARBA" id="ARBA00022598"/>
    </source>
</evidence>
<evidence type="ECO:0000313" key="11">
    <source>
        <dbReference type="EMBL" id="GAI13803.1"/>
    </source>
</evidence>
<dbReference type="GO" id="GO:0019856">
    <property type="term" value="P:pyrimidine nucleobase biosynthetic process"/>
    <property type="evidence" value="ECO:0007669"/>
    <property type="project" value="TreeGrafter"/>
</dbReference>
<feature type="domain" description="Glutamine amidotransferase" evidence="10">
    <location>
        <begin position="2"/>
        <end position="101"/>
    </location>
</feature>
<comment type="catalytic activity">
    <reaction evidence="9">
        <text>UTP + L-glutamine + ATP + H2O = CTP + L-glutamate + ADP + phosphate + 2 H(+)</text>
        <dbReference type="Rhea" id="RHEA:26426"/>
        <dbReference type="ChEBI" id="CHEBI:15377"/>
        <dbReference type="ChEBI" id="CHEBI:15378"/>
        <dbReference type="ChEBI" id="CHEBI:29985"/>
        <dbReference type="ChEBI" id="CHEBI:30616"/>
        <dbReference type="ChEBI" id="CHEBI:37563"/>
        <dbReference type="ChEBI" id="CHEBI:43474"/>
        <dbReference type="ChEBI" id="CHEBI:46398"/>
        <dbReference type="ChEBI" id="CHEBI:58359"/>
        <dbReference type="ChEBI" id="CHEBI:456216"/>
        <dbReference type="EC" id="6.3.4.2"/>
    </reaction>
</comment>
<keyword evidence="6" id="KW-0067">ATP-binding</keyword>
<dbReference type="Gene3D" id="3.40.50.880">
    <property type="match status" value="1"/>
</dbReference>
<dbReference type="InterPro" id="IPR017926">
    <property type="entry name" value="GATASE"/>
</dbReference>
<comment type="caution">
    <text evidence="11">The sequence shown here is derived from an EMBL/GenBank/DDBJ whole genome shotgun (WGS) entry which is preliminary data.</text>
</comment>
<dbReference type="EC" id="6.3.4.2" evidence="3"/>
<dbReference type="AlphaFoldDB" id="X1L499"/>
<comment type="pathway">
    <text evidence="1">Pyrimidine metabolism; CTP biosynthesis via de novo pathway; CTP from UDP: step 2/2.</text>
</comment>
<dbReference type="GO" id="GO:0005524">
    <property type="term" value="F:ATP binding"/>
    <property type="evidence" value="ECO:0007669"/>
    <property type="project" value="UniProtKB-KW"/>
</dbReference>
<sequence>NKGGTMRLGNYPCQLVDGSHAASAYGQNLVYERHRHRYEFNNQFRAQLEKAGMVYSGLSPDGRLVEVCELANHPWMVSCQFHPEFGSRPGCPHPLFRDFISVAKEVLREGAQPPLPLLPQS</sequence>
<comment type="similarity">
    <text evidence="2">Belongs to the CTP synthase family.</text>
</comment>
<gene>
    <name evidence="11" type="ORF">S06H3_13325</name>
</gene>
<evidence type="ECO:0000256" key="7">
    <source>
        <dbReference type="ARBA" id="ARBA00022962"/>
    </source>
</evidence>
<dbReference type="PANTHER" id="PTHR11550">
    <property type="entry name" value="CTP SYNTHASE"/>
    <property type="match status" value="1"/>
</dbReference>
<evidence type="ECO:0000256" key="9">
    <source>
        <dbReference type="ARBA" id="ARBA00047781"/>
    </source>
</evidence>
<accession>X1L499</accession>
<keyword evidence="5" id="KW-0547">Nucleotide-binding</keyword>
<dbReference type="PROSITE" id="PS51273">
    <property type="entry name" value="GATASE_TYPE_1"/>
    <property type="match status" value="1"/>
</dbReference>